<name>W9RQW7_9ROSA</name>
<dbReference type="EMBL" id="KE345425">
    <property type="protein sequence ID" value="EXC03997.1"/>
    <property type="molecule type" value="Genomic_DNA"/>
</dbReference>
<dbReference type="AlphaFoldDB" id="W9RQW7"/>
<reference evidence="2" key="1">
    <citation type="submission" date="2013-01" db="EMBL/GenBank/DDBJ databases">
        <title>Draft Genome Sequence of a Mulberry Tree, Morus notabilis C.K. Schneid.</title>
        <authorList>
            <person name="He N."/>
            <person name="Zhao S."/>
        </authorList>
    </citation>
    <scope>NUCLEOTIDE SEQUENCE</scope>
</reference>
<evidence type="ECO:0000313" key="2">
    <source>
        <dbReference type="Proteomes" id="UP000030645"/>
    </source>
</evidence>
<sequence length="348" mass="39506">MLALLSSFELSRPPSSLLSLRALSFPVSLSSLSVLPVFLYALQGFNILLRLKFWQTLSPISRSDRAVVVRVFSYHRAIVGRRSELIRSRLSPLVLVKMCLIMSLKTHLIQPTKDRGFNGFGRRACILQLRCSRYVSSEAFAEDLAVGYGSMFFHSKSDRFYVDMLTGLENRLRLDLEVGGSVNKAINDLHSSKGFRVRIFKIIRHSEAFCRPCCLLRLSRDERLVHFVSFTHLFGARKRRALGALNARGGEDRVRLAEDGVIDEARKAIQLGKTTDVVVEPIHVKRGGKCSSIGEFLRFLHHACDASRAHIWQKFPGRHFRQLLEKIMGVVDELQFLTPMQQFGKSCL</sequence>
<dbReference type="Proteomes" id="UP000030645">
    <property type="component" value="Unassembled WGS sequence"/>
</dbReference>
<organism evidence="1 2">
    <name type="scientific">Morus notabilis</name>
    <dbReference type="NCBI Taxonomy" id="981085"/>
    <lineage>
        <taxon>Eukaryota</taxon>
        <taxon>Viridiplantae</taxon>
        <taxon>Streptophyta</taxon>
        <taxon>Embryophyta</taxon>
        <taxon>Tracheophyta</taxon>
        <taxon>Spermatophyta</taxon>
        <taxon>Magnoliopsida</taxon>
        <taxon>eudicotyledons</taxon>
        <taxon>Gunneridae</taxon>
        <taxon>Pentapetalae</taxon>
        <taxon>rosids</taxon>
        <taxon>fabids</taxon>
        <taxon>Rosales</taxon>
        <taxon>Moraceae</taxon>
        <taxon>Moreae</taxon>
        <taxon>Morus</taxon>
    </lineage>
</organism>
<proteinExistence type="predicted"/>
<gene>
    <name evidence="1" type="ORF">L484_002646</name>
</gene>
<keyword evidence="2" id="KW-1185">Reference proteome</keyword>
<evidence type="ECO:0000313" key="1">
    <source>
        <dbReference type="EMBL" id="EXC03997.1"/>
    </source>
</evidence>
<accession>W9RQW7</accession>
<protein>
    <submittedName>
        <fullName evidence="1">Uncharacterized protein</fullName>
    </submittedName>
</protein>